<keyword evidence="1" id="KW-0472">Membrane</keyword>
<keyword evidence="3" id="KW-1185">Reference proteome</keyword>
<feature type="transmembrane region" description="Helical" evidence="1">
    <location>
        <begin position="20"/>
        <end position="40"/>
    </location>
</feature>
<keyword evidence="1" id="KW-0812">Transmembrane</keyword>
<dbReference type="RefSeq" id="WP_024268148.1">
    <property type="nucleotide sequence ID" value="NC_023035.1"/>
</dbReference>
<dbReference type="EMBL" id="CP006939">
    <property type="protein sequence ID" value="AHC15231.1"/>
    <property type="molecule type" value="Genomic_DNA"/>
</dbReference>
<gene>
    <name evidence="2" type="ORF">L21SP2_1856</name>
</gene>
<protein>
    <recommendedName>
        <fullName evidence="4">Lipoprotein</fullName>
    </recommendedName>
</protein>
<name>V5WJ87_9SPIO</name>
<dbReference type="KEGG" id="slr:L21SP2_1856"/>
<organism evidence="2 3">
    <name type="scientific">Salinispira pacifica</name>
    <dbReference type="NCBI Taxonomy" id="1307761"/>
    <lineage>
        <taxon>Bacteria</taxon>
        <taxon>Pseudomonadati</taxon>
        <taxon>Spirochaetota</taxon>
        <taxon>Spirochaetia</taxon>
        <taxon>Spirochaetales</taxon>
        <taxon>Spirochaetaceae</taxon>
        <taxon>Salinispira</taxon>
    </lineage>
</organism>
<keyword evidence="1" id="KW-1133">Transmembrane helix</keyword>
<dbReference type="HOGENOM" id="CLU_639185_0_0_12"/>
<dbReference type="Proteomes" id="UP000018680">
    <property type="component" value="Chromosome"/>
</dbReference>
<evidence type="ECO:0000256" key="1">
    <source>
        <dbReference type="SAM" id="Phobius"/>
    </source>
</evidence>
<dbReference type="OrthoDB" id="9827812at2"/>
<reference evidence="2 3" key="1">
    <citation type="journal article" date="2015" name="Stand. Genomic Sci.">
        <title>Complete genome sequence and description of Salinispira pacifica gen. nov., sp. nov., a novel spirochaete isolated form a hypersaline microbial mat.</title>
        <authorList>
            <person name="Ben Hania W."/>
            <person name="Joseph M."/>
            <person name="Schumann P."/>
            <person name="Bunk B."/>
            <person name="Fiebig A."/>
            <person name="Sproer C."/>
            <person name="Klenk H.P."/>
            <person name="Fardeau M.L."/>
            <person name="Spring S."/>
        </authorList>
    </citation>
    <scope>NUCLEOTIDE SEQUENCE [LARGE SCALE GENOMIC DNA]</scope>
    <source>
        <strain evidence="2 3">L21-RPul-D2</strain>
    </source>
</reference>
<accession>V5WJ87</accession>
<sequence length="429" mass="46835">MRTNQNTTQTYGKKVSAALFLMLAGIFLITSCGNSVGLFYSVENVVKIDEEGRDLPDDALISSFSAGADQYFVTTSTLLTRVAAASEDSDPGYAWKQVTPPVNGSGTTYKNTFQAAMVNGSLLVQFSNDSSDGLISGLFHTEESELSYTDDEISPQWNPITEVNSHDSGGRPAGFFITDSGIVVQLQLKDETTSVLSYNLYELSSDFSTIATDIVTGLPSPIVDAQSTGADTWFISSSRIYRADSADLSTFSSISEIDAQDSVFDDDRLKPQDSTGDLKIYGFTGLESTGADSLHVASSKGFIYHWDGSWSVFSDSDGNPQRFANPDGVFTRFTDLLYMESSPLGDAVLAAGTENEGYVLIDTEAGAASYYDAEDVESTNLYYTDLYRSHISRLVQDKQQGRDNVFALTPDNSLWRASLQDQRVIWVRE</sequence>
<proteinExistence type="predicted"/>
<evidence type="ECO:0008006" key="4">
    <source>
        <dbReference type="Google" id="ProtNLM"/>
    </source>
</evidence>
<dbReference type="PROSITE" id="PS51257">
    <property type="entry name" value="PROKAR_LIPOPROTEIN"/>
    <property type="match status" value="1"/>
</dbReference>
<dbReference type="AlphaFoldDB" id="V5WJ87"/>
<evidence type="ECO:0000313" key="2">
    <source>
        <dbReference type="EMBL" id="AHC15231.1"/>
    </source>
</evidence>
<evidence type="ECO:0000313" key="3">
    <source>
        <dbReference type="Proteomes" id="UP000018680"/>
    </source>
</evidence>